<dbReference type="RefSeq" id="WP_266347135.1">
    <property type="nucleotide sequence ID" value="NZ_JAPKNG010000001.1"/>
</dbReference>
<proteinExistence type="predicted"/>
<reference evidence="2 3" key="1">
    <citation type="submission" date="2023-07" db="EMBL/GenBank/DDBJ databases">
        <title>Genomic Encyclopedia of Type Strains, Phase IV (KMG-IV): sequencing the most valuable type-strain genomes for metagenomic binning, comparative biology and taxonomic classification.</title>
        <authorList>
            <person name="Goeker M."/>
        </authorList>
    </citation>
    <scope>NUCLEOTIDE SEQUENCE [LARGE SCALE GENOMIC DNA]</scope>
    <source>
        <strain evidence="2 3">B6-8</strain>
    </source>
</reference>
<dbReference type="Proteomes" id="UP001241603">
    <property type="component" value="Unassembled WGS sequence"/>
</dbReference>
<comment type="caution">
    <text evidence="2">The sequence shown here is derived from an EMBL/GenBank/DDBJ whole genome shotgun (WGS) entry which is preliminary data.</text>
</comment>
<dbReference type="EMBL" id="JAUSVO010000001">
    <property type="protein sequence ID" value="MDQ0436205.1"/>
    <property type="molecule type" value="Genomic_DNA"/>
</dbReference>
<evidence type="ECO:0000259" key="1">
    <source>
        <dbReference type="Pfam" id="PF13480"/>
    </source>
</evidence>
<gene>
    <name evidence="2" type="ORF">QO014_000575</name>
</gene>
<dbReference type="SUPFAM" id="SSF55729">
    <property type="entry name" value="Acyl-CoA N-acyltransferases (Nat)"/>
    <property type="match status" value="1"/>
</dbReference>
<sequence>MDGSGASEARHAPPQTALDTDAIEIGVHERMGAIEAEWRRAATLWPISVYQNFDWVDCWVSTATGPQRIRPALVTLRIAGRLAAILPLGIERVGPLRIARFLGGEHANIRMPLFDPALFARLDAEGSDRLLGRIARAIKGIDLIDLDAMPVMWDGRPVPLAAHPVARPARTDVGAMALGPDFKAVLAAHHGARKAKKHRWQVNALAPVGGYMVRRAADADEALALLDAYFAQKAAWFRAQGIADSFAEPGVAAFFRALVARRWRTGAPIIELDAVIVDGAVQAILGSGTEHGRLSGYFLSVANTEWRRISPGELLIHDVVAASCTRGLAILDLGRGDERYKTSWLDQREPHVRVLIGVTWRGRLAVALFGQAGRVERALRGNPRLWGLAKSLRRRLGGRRTEPAGAD</sequence>
<protein>
    <submittedName>
        <fullName evidence="2">CelD/BcsL family acetyltransferase involved in cellulose biosynthesis</fullName>
    </submittedName>
</protein>
<dbReference type="InterPro" id="IPR038740">
    <property type="entry name" value="BioF2-like_GNAT_dom"/>
</dbReference>
<evidence type="ECO:0000313" key="3">
    <source>
        <dbReference type="Proteomes" id="UP001241603"/>
    </source>
</evidence>
<feature type="domain" description="BioF2-like acetyltransferase" evidence="1">
    <location>
        <begin position="195"/>
        <end position="341"/>
    </location>
</feature>
<accession>A0ABU0H1L8</accession>
<name>A0ABU0H1L8_9HYPH</name>
<evidence type="ECO:0000313" key="2">
    <source>
        <dbReference type="EMBL" id="MDQ0436205.1"/>
    </source>
</evidence>
<dbReference type="Pfam" id="PF13480">
    <property type="entry name" value="Acetyltransf_6"/>
    <property type="match status" value="1"/>
</dbReference>
<dbReference type="InterPro" id="IPR016181">
    <property type="entry name" value="Acyl_CoA_acyltransferase"/>
</dbReference>
<organism evidence="2 3">
    <name type="scientific">Kaistia dalseonensis</name>
    <dbReference type="NCBI Taxonomy" id="410840"/>
    <lineage>
        <taxon>Bacteria</taxon>
        <taxon>Pseudomonadati</taxon>
        <taxon>Pseudomonadota</taxon>
        <taxon>Alphaproteobacteria</taxon>
        <taxon>Hyphomicrobiales</taxon>
        <taxon>Kaistiaceae</taxon>
        <taxon>Kaistia</taxon>
    </lineage>
</organism>
<keyword evidence="3" id="KW-1185">Reference proteome</keyword>